<accession>A0A1N6TVQ9</accession>
<dbReference type="STRING" id="49186.SAMN05421647_10657"/>
<dbReference type="EMBL" id="FTMN01000006">
    <property type="protein sequence ID" value="SIQ57480.1"/>
    <property type="molecule type" value="Genomic_DNA"/>
</dbReference>
<dbReference type="InterPro" id="IPR007459">
    <property type="entry name" value="DNA_pol3_chi"/>
</dbReference>
<dbReference type="InterPro" id="IPR036768">
    <property type="entry name" value="PolIII_chi_sf"/>
</dbReference>
<dbReference type="GO" id="GO:0003887">
    <property type="term" value="F:DNA-directed DNA polymerase activity"/>
    <property type="evidence" value="ECO:0007669"/>
    <property type="project" value="InterPro"/>
</dbReference>
<dbReference type="GO" id="GO:0006260">
    <property type="term" value="P:DNA replication"/>
    <property type="evidence" value="ECO:0007669"/>
    <property type="project" value="InterPro"/>
</dbReference>
<dbReference type="Proteomes" id="UP000186895">
    <property type="component" value="Unassembled WGS sequence"/>
</dbReference>
<evidence type="ECO:0000313" key="1">
    <source>
        <dbReference type="EMBL" id="SIQ57480.1"/>
    </source>
</evidence>
<evidence type="ECO:0000313" key="2">
    <source>
        <dbReference type="Proteomes" id="UP000186895"/>
    </source>
</evidence>
<dbReference type="RefSeq" id="WP_076463242.1">
    <property type="nucleotide sequence ID" value="NZ_FTMN01000006.1"/>
</dbReference>
<reference evidence="1 2" key="1">
    <citation type="submission" date="2017-01" db="EMBL/GenBank/DDBJ databases">
        <authorList>
            <person name="Mah S.A."/>
            <person name="Swanson W.J."/>
            <person name="Moy G.W."/>
            <person name="Vacquier V.D."/>
        </authorList>
    </citation>
    <scope>NUCLEOTIDE SEQUENCE [LARGE SCALE GENOMIC DNA]</scope>
    <source>
        <strain evidence="1 2">DSM 7027</strain>
    </source>
</reference>
<dbReference type="SUPFAM" id="SSF102400">
    <property type="entry name" value="DNA polymerase III chi subunit"/>
    <property type="match status" value="1"/>
</dbReference>
<dbReference type="GO" id="GO:0032298">
    <property type="term" value="P:positive regulation of DNA-templated DNA replication initiation"/>
    <property type="evidence" value="ECO:0007669"/>
    <property type="project" value="TreeGrafter"/>
</dbReference>
<name>A0A1N6TVQ9_9GAMM</name>
<gene>
    <name evidence="1" type="ORF">SAMN05421647_10657</name>
</gene>
<proteinExistence type="predicted"/>
<dbReference type="PANTHER" id="PTHR38767:SF1">
    <property type="entry name" value="DNA POLYMERASE III SUBUNIT CHI"/>
    <property type="match status" value="1"/>
</dbReference>
<sequence length="143" mass="16391">MSRADYYILPDSDPDSRAAFLCRLCDKILGLGLRVFISTEHETDARRLDQQLWSARPESFVPHVLLGNTPESPIEIGWGEQLPDHRQVFVNLSAKLPDAAFDFERIVEIVVQTPEVLAATRDNYARCRDRGIELHRTDMRQRG</sequence>
<dbReference type="eggNOG" id="COG2927">
    <property type="taxonomic scope" value="Bacteria"/>
</dbReference>
<dbReference type="PANTHER" id="PTHR38767">
    <property type="entry name" value="DNA POLYMERASE III SUBUNIT CHI"/>
    <property type="match status" value="1"/>
</dbReference>
<organism evidence="1 2">
    <name type="scientific">Marinobacterium stanieri</name>
    <dbReference type="NCBI Taxonomy" id="49186"/>
    <lineage>
        <taxon>Bacteria</taxon>
        <taxon>Pseudomonadati</taxon>
        <taxon>Pseudomonadota</taxon>
        <taxon>Gammaproteobacteria</taxon>
        <taxon>Oceanospirillales</taxon>
        <taxon>Oceanospirillaceae</taxon>
        <taxon>Marinobacterium</taxon>
    </lineage>
</organism>
<protein>
    <submittedName>
        <fullName evidence="1">DNA polymerase III, chi subunit</fullName>
    </submittedName>
</protein>
<keyword evidence="2" id="KW-1185">Reference proteome</keyword>
<dbReference type="Pfam" id="PF04364">
    <property type="entry name" value="DNA_pol3_chi"/>
    <property type="match status" value="1"/>
</dbReference>
<dbReference type="AlphaFoldDB" id="A0A1N6TVQ9"/>
<dbReference type="GO" id="GO:0003677">
    <property type="term" value="F:DNA binding"/>
    <property type="evidence" value="ECO:0007669"/>
    <property type="project" value="InterPro"/>
</dbReference>
<dbReference type="Gene3D" id="3.40.50.10110">
    <property type="entry name" value="DNA polymerase III subunit chi"/>
    <property type="match status" value="1"/>
</dbReference>